<feature type="signal peptide" evidence="11">
    <location>
        <begin position="1"/>
        <end position="20"/>
    </location>
</feature>
<evidence type="ECO:0000256" key="4">
    <source>
        <dbReference type="ARBA" id="ARBA00022729"/>
    </source>
</evidence>
<dbReference type="InterPro" id="IPR017214">
    <property type="entry name" value="UCP037471"/>
</dbReference>
<dbReference type="SMART" id="SM00665">
    <property type="entry name" value="B561"/>
    <property type="match status" value="1"/>
</dbReference>
<dbReference type="Pfam" id="PF04526">
    <property type="entry name" value="DUF568"/>
    <property type="match status" value="1"/>
</dbReference>
<keyword evidence="9" id="KW-0408">Iron</keyword>
<feature type="binding site" description="axial binding residue" evidence="9">
    <location>
        <position position="288"/>
    </location>
    <ligand>
        <name>heme b</name>
        <dbReference type="ChEBI" id="CHEBI:60344"/>
        <label>1</label>
    </ligand>
    <ligandPart>
        <name>Fe</name>
        <dbReference type="ChEBI" id="CHEBI:18248"/>
    </ligandPart>
</feature>
<evidence type="ECO:0000256" key="5">
    <source>
        <dbReference type="ARBA" id="ARBA00022982"/>
    </source>
</evidence>
<gene>
    <name evidence="14" type="ORF">CASFOL_027915</name>
</gene>
<dbReference type="Pfam" id="PF03188">
    <property type="entry name" value="Cytochrom_B561"/>
    <property type="match status" value="1"/>
</dbReference>
<dbReference type="PANTHER" id="PTHR23130">
    <property type="entry name" value="CYTOCHROME B561 AND DOMON DOMAIN-CONTAINING PROTEIN"/>
    <property type="match status" value="1"/>
</dbReference>
<evidence type="ECO:0000256" key="10">
    <source>
        <dbReference type="SAM" id="Phobius"/>
    </source>
</evidence>
<reference evidence="15" key="1">
    <citation type="journal article" date="2024" name="IScience">
        <title>Strigolactones Initiate the Formation of Haustorium-like Structures in Castilleja.</title>
        <authorList>
            <person name="Buerger M."/>
            <person name="Peterson D."/>
            <person name="Chory J."/>
        </authorList>
    </citation>
    <scope>NUCLEOTIDE SEQUENCE [LARGE SCALE GENOMIC DNA]</scope>
</reference>
<dbReference type="EMBL" id="JAVIJP010000036">
    <property type="protein sequence ID" value="KAL3628869.1"/>
    <property type="molecule type" value="Genomic_DNA"/>
</dbReference>
<keyword evidence="7 8" id="KW-0472">Membrane</keyword>
<dbReference type="PANTHER" id="PTHR23130:SF60">
    <property type="entry name" value="CYTOCHROME B561 AND DOMON DOMAIN-CONTAINING PROTEIN"/>
    <property type="match status" value="1"/>
</dbReference>
<evidence type="ECO:0000256" key="8">
    <source>
        <dbReference type="PIRNR" id="PIRNR037471"/>
    </source>
</evidence>
<keyword evidence="15" id="KW-1185">Reference proteome</keyword>
<protein>
    <recommendedName>
        <fullName evidence="8">Cytochrome b561 and DOMON domain-containing protein</fullName>
    </recommendedName>
</protein>
<keyword evidence="3 10" id="KW-0812">Transmembrane</keyword>
<keyword evidence="5 8" id="KW-0249">Electron transport</keyword>
<comment type="subcellular location">
    <subcellularLocation>
        <location evidence="1">Membrane</location>
    </subcellularLocation>
</comment>
<dbReference type="InterPro" id="IPR006593">
    <property type="entry name" value="Cyt_b561/ferric_Rdtase_TM"/>
</dbReference>
<feature type="transmembrane region" description="Helical" evidence="10">
    <location>
        <begin position="291"/>
        <end position="310"/>
    </location>
</feature>
<evidence type="ECO:0000256" key="3">
    <source>
        <dbReference type="ARBA" id="ARBA00022692"/>
    </source>
</evidence>
<keyword evidence="4 11" id="KW-0732">Signal</keyword>
<dbReference type="PROSITE" id="PS50836">
    <property type="entry name" value="DOMON"/>
    <property type="match status" value="1"/>
</dbReference>
<evidence type="ECO:0000259" key="13">
    <source>
        <dbReference type="PROSITE" id="PS50939"/>
    </source>
</evidence>
<feature type="domain" description="Cytochrome b561" evidence="13">
    <location>
        <begin position="181"/>
        <end position="380"/>
    </location>
</feature>
<evidence type="ECO:0000256" key="9">
    <source>
        <dbReference type="PIRSR" id="PIRSR037471-1"/>
    </source>
</evidence>
<evidence type="ECO:0000313" key="15">
    <source>
        <dbReference type="Proteomes" id="UP001632038"/>
    </source>
</evidence>
<feature type="binding site" description="axial binding residue" evidence="9">
    <location>
        <position position="218"/>
    </location>
    <ligand>
        <name>heme b</name>
        <dbReference type="ChEBI" id="CHEBI:60344"/>
        <label>1</label>
    </ligand>
    <ligandPart>
        <name>Fe</name>
        <dbReference type="ChEBI" id="CHEBI:18248"/>
    </ligandPart>
</feature>
<evidence type="ECO:0000256" key="7">
    <source>
        <dbReference type="ARBA" id="ARBA00023136"/>
    </source>
</evidence>
<evidence type="ECO:0000313" key="14">
    <source>
        <dbReference type="EMBL" id="KAL3628869.1"/>
    </source>
</evidence>
<dbReference type="PIRSF" id="PIRSF037471">
    <property type="entry name" value="UCP037471"/>
    <property type="match status" value="1"/>
</dbReference>
<dbReference type="InterPro" id="IPR045265">
    <property type="entry name" value="AIR12_DOMON"/>
</dbReference>
<dbReference type="CDD" id="cd08760">
    <property type="entry name" value="Cyt_b561_FRRS1_like"/>
    <property type="match status" value="1"/>
</dbReference>
<comment type="cofactor">
    <cofactor evidence="8">
        <name>heme b</name>
        <dbReference type="ChEBI" id="CHEBI:60344"/>
    </cofactor>
    <text evidence="8">Binds 2 heme b groups non-covalently.</text>
</comment>
<feature type="transmembrane region" description="Helical" evidence="10">
    <location>
        <begin position="217"/>
        <end position="237"/>
    </location>
</feature>
<feature type="domain" description="DOMON" evidence="12">
    <location>
        <begin position="41"/>
        <end position="169"/>
    </location>
</feature>
<feature type="transmembrane region" description="Helical" evidence="10">
    <location>
        <begin position="355"/>
        <end position="380"/>
    </location>
</feature>
<keyword evidence="9" id="KW-0479">Metal-binding</keyword>
<feature type="binding site" description="axial binding residue" evidence="9">
    <location>
        <position position="254"/>
    </location>
    <ligand>
        <name>heme b</name>
        <dbReference type="ChEBI" id="CHEBI:60344"/>
        <label>1</label>
    </ligand>
    <ligandPart>
        <name>Fe</name>
        <dbReference type="ChEBI" id="CHEBI:18248"/>
    </ligandPart>
</feature>
<accession>A0ABD3CHY4</accession>
<evidence type="ECO:0000256" key="2">
    <source>
        <dbReference type="ARBA" id="ARBA00022448"/>
    </source>
</evidence>
<dbReference type="Gene3D" id="1.20.120.1770">
    <property type="match status" value="1"/>
</dbReference>
<dbReference type="Proteomes" id="UP001632038">
    <property type="component" value="Unassembled WGS sequence"/>
</dbReference>
<keyword evidence="2 8" id="KW-0813">Transport</keyword>
<feature type="binding site" description="axial binding residue" evidence="9">
    <location>
        <position position="324"/>
    </location>
    <ligand>
        <name>heme b</name>
        <dbReference type="ChEBI" id="CHEBI:60344"/>
        <label>1</label>
    </ligand>
    <ligandPart>
        <name>Fe</name>
        <dbReference type="ChEBI" id="CHEBI:18248"/>
    </ligandPart>
</feature>
<sequence>MNILLLLLVFLSSHPNTAFSANCTTTTASKTFQKCMTLQSQQASIAWSYYPHNATLDLAFFGTFISSSGWVGLGINPRSPEMSGSRALIAFPDQNSGQIVLLPYILDPTIKLQKSPLLSRPLDIHLISSSAALYGGHMATIHSGTTIHILATIKLDPNKTKINFVWNRGLYVQGYSPSIHVMNVNDLSSITTIDVLTGKTSKDTNTNTNNINQLKSLHAVINTISWGFLLPVGAITSRYLRPFKSARPAWFYAHSGIQLFAIFLGTVGFSIGIRLWLMSSPGRVYGLHRKLGITTFCLGWLQTLALFLTPKKTNKFRKYWKSYHHLVGYSCVVIGIVNCFQGLEAMGKSDSYAMLGYALCLATLIGMSIALEVNSWVIFCRKAKENKLRREGTLFGSEKEISG</sequence>
<comment type="caution">
    <text evidence="14">The sequence shown here is derived from an EMBL/GenBank/DDBJ whole genome shotgun (WGS) entry which is preliminary data.</text>
</comment>
<keyword evidence="6 10" id="KW-1133">Transmembrane helix</keyword>
<proteinExistence type="predicted"/>
<feature type="transmembrane region" description="Helical" evidence="10">
    <location>
        <begin position="322"/>
        <end position="343"/>
    </location>
</feature>
<dbReference type="AlphaFoldDB" id="A0ABD3CHY4"/>
<feature type="chain" id="PRO_5044853348" description="Cytochrome b561 and DOMON domain-containing protein" evidence="11">
    <location>
        <begin position="21"/>
        <end position="403"/>
    </location>
</feature>
<dbReference type="InterPro" id="IPR005018">
    <property type="entry name" value="DOMON_domain"/>
</dbReference>
<name>A0ABD3CHY4_9LAMI</name>
<evidence type="ECO:0000259" key="12">
    <source>
        <dbReference type="PROSITE" id="PS50836"/>
    </source>
</evidence>
<evidence type="ECO:0000256" key="1">
    <source>
        <dbReference type="ARBA" id="ARBA00004370"/>
    </source>
</evidence>
<dbReference type="PROSITE" id="PS50939">
    <property type="entry name" value="CYTOCHROME_B561"/>
    <property type="match status" value="1"/>
</dbReference>
<feature type="transmembrane region" description="Helical" evidence="10">
    <location>
        <begin position="249"/>
        <end position="271"/>
    </location>
</feature>
<evidence type="ECO:0000256" key="11">
    <source>
        <dbReference type="SAM" id="SignalP"/>
    </source>
</evidence>
<evidence type="ECO:0000256" key="6">
    <source>
        <dbReference type="ARBA" id="ARBA00022989"/>
    </source>
</evidence>
<dbReference type="GO" id="GO:0016020">
    <property type="term" value="C:membrane"/>
    <property type="evidence" value="ECO:0007669"/>
    <property type="project" value="UniProtKB-SubCell"/>
</dbReference>
<organism evidence="14 15">
    <name type="scientific">Castilleja foliolosa</name>
    <dbReference type="NCBI Taxonomy" id="1961234"/>
    <lineage>
        <taxon>Eukaryota</taxon>
        <taxon>Viridiplantae</taxon>
        <taxon>Streptophyta</taxon>
        <taxon>Embryophyta</taxon>
        <taxon>Tracheophyta</taxon>
        <taxon>Spermatophyta</taxon>
        <taxon>Magnoliopsida</taxon>
        <taxon>eudicotyledons</taxon>
        <taxon>Gunneridae</taxon>
        <taxon>Pentapetalae</taxon>
        <taxon>asterids</taxon>
        <taxon>lamiids</taxon>
        <taxon>Lamiales</taxon>
        <taxon>Orobanchaceae</taxon>
        <taxon>Pedicularideae</taxon>
        <taxon>Castillejinae</taxon>
        <taxon>Castilleja</taxon>
    </lineage>
</organism>